<name>A0AAN8K2V2_PATCE</name>
<dbReference type="GO" id="GO:0045893">
    <property type="term" value="P:positive regulation of DNA-templated transcription"/>
    <property type="evidence" value="ECO:0007669"/>
    <property type="project" value="TreeGrafter"/>
</dbReference>
<keyword evidence="1 2" id="KW-0539">Nucleus</keyword>
<comment type="subcellular location">
    <subcellularLocation>
        <location evidence="2">Nucleus</location>
    </subcellularLocation>
</comment>
<dbReference type="InterPro" id="IPR038704">
    <property type="entry name" value="YEAST_sf"/>
</dbReference>
<feature type="compositionally biased region" description="Low complexity" evidence="3">
    <location>
        <begin position="326"/>
        <end position="342"/>
    </location>
</feature>
<dbReference type="EMBL" id="JAZGQO010000003">
    <property type="protein sequence ID" value="KAK6188208.1"/>
    <property type="molecule type" value="Genomic_DNA"/>
</dbReference>
<organism evidence="5 6">
    <name type="scientific">Patella caerulea</name>
    <name type="common">Rayed Mediterranean limpet</name>
    <dbReference type="NCBI Taxonomy" id="87958"/>
    <lineage>
        <taxon>Eukaryota</taxon>
        <taxon>Metazoa</taxon>
        <taxon>Spiralia</taxon>
        <taxon>Lophotrochozoa</taxon>
        <taxon>Mollusca</taxon>
        <taxon>Gastropoda</taxon>
        <taxon>Patellogastropoda</taxon>
        <taxon>Patelloidea</taxon>
        <taxon>Patellidae</taxon>
        <taxon>Patella</taxon>
    </lineage>
</organism>
<dbReference type="Pfam" id="PF17793">
    <property type="entry name" value="AHD"/>
    <property type="match status" value="1"/>
</dbReference>
<comment type="caution">
    <text evidence="5">The sequence shown here is derived from an EMBL/GenBank/DDBJ whole genome shotgun (WGS) entry which is preliminary data.</text>
</comment>
<feature type="compositionally biased region" description="Basic and acidic residues" evidence="3">
    <location>
        <begin position="485"/>
        <end position="508"/>
    </location>
</feature>
<evidence type="ECO:0000313" key="6">
    <source>
        <dbReference type="Proteomes" id="UP001347796"/>
    </source>
</evidence>
<dbReference type="Gene3D" id="2.60.40.1970">
    <property type="entry name" value="YEATS domain"/>
    <property type="match status" value="1"/>
</dbReference>
<dbReference type="InterPro" id="IPR040930">
    <property type="entry name" value="AF-9_AHD"/>
</dbReference>
<gene>
    <name evidence="5" type="ORF">SNE40_004438</name>
</gene>
<evidence type="ECO:0000256" key="1">
    <source>
        <dbReference type="ARBA" id="ARBA00023242"/>
    </source>
</evidence>
<feature type="domain" description="YEATS" evidence="4">
    <location>
        <begin position="4"/>
        <end position="141"/>
    </location>
</feature>
<sequence length="602" mass="65690">MSSNSQSQNIQVTIELGHQASFKKKPSPEGYTHDWSVFVRGPEGSKIQHYVEKVVFQLHESFAKPKRVVKEPPYQVSESGYAGFNFPIIIYFRNKEIPKKISFDYDLFLNAENCPPINNVRYEKLTFKNPNEEFRQKLLKAGGQPMGNPALMETAGTPSSSSSKSDSGKKLPKTSTSTTSSKDGSSSNSKDKTPKHKSSLISSSSSKPSTPQSTPVASKEIKSVTHTTTISVSKDHKSRGKEAQKRPSTSSPPDGEMSGKKIKRSSSISSDLGKEKHSHKSDKDKKKSSKDSSKSKSKHSSKSDKHEKKKDKHKHSSSNSDKKTKNTSSSETKTSSNSQSSKKSSDSIPFPSDIPMKTALLSPLKDSSDDDEDDKTVKKDSDSVSSLSSDLSSSSSSISLSPLPEAERKKSNSKYDALMAELGDSDSSDDDFNVKIPVIPPSPPPSLPPPLLPKSTPETKPVAVIESKQTKKSKSSSSQSKKSSSKSEKSKSKESKKKDSSKSSKESKTSNSKESPEVIQNGVAKEDNKSEVVAENGETLASLWELHDRIMASRDSDMLEEVVGLIQETGLFKVTDTSFDFDLCSIDKETVQKIFKCVSSVS</sequence>
<accession>A0AAN8K2V2</accession>
<proteinExistence type="predicted"/>
<feature type="compositionally biased region" description="Basic residues" evidence="3">
    <location>
        <begin position="307"/>
        <end position="316"/>
    </location>
</feature>
<evidence type="ECO:0000256" key="2">
    <source>
        <dbReference type="PROSITE-ProRule" id="PRU00376"/>
    </source>
</evidence>
<dbReference type="AlphaFoldDB" id="A0AAN8K2V2"/>
<keyword evidence="6" id="KW-1185">Reference proteome</keyword>
<dbReference type="InterPro" id="IPR055129">
    <property type="entry name" value="YEATS_dom"/>
</dbReference>
<feature type="compositionally biased region" description="Pro residues" evidence="3">
    <location>
        <begin position="438"/>
        <end position="452"/>
    </location>
</feature>
<feature type="compositionally biased region" description="Basic and acidic residues" evidence="3">
    <location>
        <begin position="281"/>
        <end position="294"/>
    </location>
</feature>
<dbReference type="GO" id="GO:0008023">
    <property type="term" value="C:transcription elongation factor complex"/>
    <property type="evidence" value="ECO:0007669"/>
    <property type="project" value="TreeGrafter"/>
</dbReference>
<dbReference type="CDD" id="cd16906">
    <property type="entry name" value="YEATS_AF-9_like"/>
    <property type="match status" value="1"/>
</dbReference>
<dbReference type="GO" id="GO:0003682">
    <property type="term" value="F:chromatin binding"/>
    <property type="evidence" value="ECO:0007669"/>
    <property type="project" value="TreeGrafter"/>
</dbReference>
<dbReference type="PROSITE" id="PS51037">
    <property type="entry name" value="YEATS"/>
    <property type="match status" value="1"/>
</dbReference>
<protein>
    <recommendedName>
        <fullName evidence="4">YEATS domain-containing protein</fullName>
    </recommendedName>
</protein>
<evidence type="ECO:0000313" key="5">
    <source>
        <dbReference type="EMBL" id="KAK6188208.1"/>
    </source>
</evidence>
<feature type="region of interest" description="Disordered" evidence="3">
    <location>
        <begin position="141"/>
        <end position="532"/>
    </location>
</feature>
<dbReference type="Gene3D" id="1.20.1270.290">
    <property type="match status" value="1"/>
</dbReference>
<dbReference type="Proteomes" id="UP001347796">
    <property type="component" value="Unassembled WGS sequence"/>
</dbReference>
<feature type="compositionally biased region" description="Low complexity" evidence="3">
    <location>
        <begin position="199"/>
        <end position="215"/>
    </location>
</feature>
<evidence type="ECO:0000259" key="4">
    <source>
        <dbReference type="PROSITE" id="PS51037"/>
    </source>
</evidence>
<reference evidence="5 6" key="1">
    <citation type="submission" date="2024-01" db="EMBL/GenBank/DDBJ databases">
        <title>The genome of the rayed Mediterranean limpet Patella caerulea (Linnaeus, 1758).</title>
        <authorList>
            <person name="Anh-Thu Weber A."/>
            <person name="Halstead-Nussloch G."/>
        </authorList>
    </citation>
    <scope>NUCLEOTIDE SEQUENCE [LARGE SCALE GENOMIC DNA]</scope>
    <source>
        <strain evidence="5">AATW-2023a</strain>
        <tissue evidence="5">Whole specimen</tissue>
    </source>
</reference>
<evidence type="ECO:0000256" key="3">
    <source>
        <dbReference type="SAM" id="MobiDB-lite"/>
    </source>
</evidence>
<dbReference type="PANTHER" id="PTHR47827">
    <property type="entry name" value="AHD DOMAIN-CONTAINING PROTEIN"/>
    <property type="match status" value="1"/>
</dbReference>
<dbReference type="Pfam" id="PF03366">
    <property type="entry name" value="YEATS"/>
    <property type="match status" value="1"/>
</dbReference>
<dbReference type="InterPro" id="IPR052790">
    <property type="entry name" value="YEATS_domain"/>
</dbReference>
<dbReference type="PANTHER" id="PTHR47827:SF3">
    <property type="entry name" value="AF-9 ANC1 HOMOLOGY DOMAIN-CONTAINING PROTEIN"/>
    <property type="match status" value="1"/>
</dbReference>
<feature type="compositionally biased region" description="Low complexity" evidence="3">
    <location>
        <begin position="383"/>
        <end position="403"/>
    </location>
</feature>
<feature type="compositionally biased region" description="Low complexity" evidence="3">
    <location>
        <begin position="173"/>
        <end position="188"/>
    </location>
</feature>